<proteinExistence type="inferred from homology"/>
<evidence type="ECO:0000313" key="6">
    <source>
        <dbReference type="EMBL" id="KAF9458653.1"/>
    </source>
</evidence>
<sequence length="346" mass="37268">MGSVLGTIAFETVDIGPFSISSQIFALANSTFGLGLSNTGNSGILGLSFPSIAAISLLDGETLLDNIFANFDGPNRFFAFQLGRDASIDDANSFTLGKLDSNITDDWSGFSFTPVSQAGGGSFNYWKLPLHSLVIDSVVFPLSPSLVRGADRPIAVLDTGTTLILGPTSDVKAFWRAVSQEGATRENPITKMWEVRCDRGVSVSFVLGDYGSEREYPLDPSDINWEEGGSSGGWCMGGIQANDGVNSGDWLLGDVFLRNVYVTHHLSNSTNPPLIGLLNLTNPVGSILQFREDRGPDQSLPSTPWIRQGIPNIHRPRTSTIYVVSTISGFVGGAILTFIVRIRRDR</sequence>
<dbReference type="PROSITE" id="PS51767">
    <property type="entry name" value="PEPTIDASE_A1"/>
    <property type="match status" value="1"/>
</dbReference>
<organism evidence="6 7">
    <name type="scientific">Collybia nuda</name>
    <dbReference type="NCBI Taxonomy" id="64659"/>
    <lineage>
        <taxon>Eukaryota</taxon>
        <taxon>Fungi</taxon>
        <taxon>Dikarya</taxon>
        <taxon>Basidiomycota</taxon>
        <taxon>Agaricomycotina</taxon>
        <taxon>Agaricomycetes</taxon>
        <taxon>Agaricomycetidae</taxon>
        <taxon>Agaricales</taxon>
        <taxon>Tricholomatineae</taxon>
        <taxon>Clitocybaceae</taxon>
        <taxon>Collybia</taxon>
    </lineage>
</organism>
<name>A0A9P5XXN2_9AGAR</name>
<dbReference type="EMBL" id="MU150334">
    <property type="protein sequence ID" value="KAF9458653.1"/>
    <property type="molecule type" value="Genomic_DNA"/>
</dbReference>
<feature type="domain" description="Peptidase A1" evidence="5">
    <location>
        <begin position="1"/>
        <end position="278"/>
    </location>
</feature>
<feature type="disulfide bond" evidence="3">
    <location>
        <begin position="197"/>
        <end position="235"/>
    </location>
</feature>
<keyword evidence="2" id="KW-0064">Aspartyl protease</keyword>
<dbReference type="PROSITE" id="PS00141">
    <property type="entry name" value="ASP_PROTEASE"/>
    <property type="match status" value="1"/>
</dbReference>
<dbReference type="Gene3D" id="2.40.70.10">
    <property type="entry name" value="Acid Proteases"/>
    <property type="match status" value="1"/>
</dbReference>
<reference evidence="6" key="1">
    <citation type="submission" date="2020-11" db="EMBL/GenBank/DDBJ databases">
        <authorList>
            <consortium name="DOE Joint Genome Institute"/>
            <person name="Ahrendt S."/>
            <person name="Riley R."/>
            <person name="Andreopoulos W."/>
            <person name="Labutti K."/>
            <person name="Pangilinan J."/>
            <person name="Ruiz-Duenas F.J."/>
            <person name="Barrasa J.M."/>
            <person name="Sanchez-Garcia M."/>
            <person name="Camarero S."/>
            <person name="Miyauchi S."/>
            <person name="Serrano A."/>
            <person name="Linde D."/>
            <person name="Babiker R."/>
            <person name="Drula E."/>
            <person name="Ayuso-Fernandez I."/>
            <person name="Pacheco R."/>
            <person name="Padilla G."/>
            <person name="Ferreira P."/>
            <person name="Barriuso J."/>
            <person name="Kellner H."/>
            <person name="Castanera R."/>
            <person name="Alfaro M."/>
            <person name="Ramirez L."/>
            <person name="Pisabarro A.G."/>
            <person name="Kuo A."/>
            <person name="Tritt A."/>
            <person name="Lipzen A."/>
            <person name="He G."/>
            <person name="Yan M."/>
            <person name="Ng V."/>
            <person name="Cullen D."/>
            <person name="Martin F."/>
            <person name="Rosso M.-N."/>
            <person name="Henrissat B."/>
            <person name="Hibbett D."/>
            <person name="Martinez A.T."/>
            <person name="Grigoriev I.V."/>
        </authorList>
    </citation>
    <scope>NUCLEOTIDE SEQUENCE</scope>
    <source>
        <strain evidence="6">CBS 247.69</strain>
    </source>
</reference>
<keyword evidence="2" id="KW-0378">Hydrolase</keyword>
<evidence type="ECO:0000256" key="1">
    <source>
        <dbReference type="ARBA" id="ARBA00007447"/>
    </source>
</evidence>
<dbReference type="InterPro" id="IPR021109">
    <property type="entry name" value="Peptidase_aspartic_dom_sf"/>
</dbReference>
<keyword evidence="2" id="KW-0645">Protease</keyword>
<evidence type="ECO:0000256" key="3">
    <source>
        <dbReference type="PIRSR" id="PIRSR601461-2"/>
    </source>
</evidence>
<evidence type="ECO:0000313" key="7">
    <source>
        <dbReference type="Proteomes" id="UP000807353"/>
    </source>
</evidence>
<comment type="caution">
    <text evidence="6">The sequence shown here is derived from an EMBL/GenBank/DDBJ whole genome shotgun (WGS) entry which is preliminary data.</text>
</comment>
<dbReference type="InterPro" id="IPR001461">
    <property type="entry name" value="Aspartic_peptidase_A1"/>
</dbReference>
<protein>
    <submittedName>
        <fullName evidence="6">Aspartic peptidase domain-containing protein</fullName>
    </submittedName>
</protein>
<keyword evidence="4" id="KW-0472">Membrane</keyword>
<comment type="similarity">
    <text evidence="1">Belongs to the peptidase A1 family.</text>
</comment>
<feature type="transmembrane region" description="Helical" evidence="4">
    <location>
        <begin position="321"/>
        <end position="340"/>
    </location>
</feature>
<dbReference type="CDD" id="cd05471">
    <property type="entry name" value="pepsin_like"/>
    <property type="match status" value="1"/>
</dbReference>
<keyword evidence="3" id="KW-1015">Disulfide bond</keyword>
<accession>A0A9P5XXN2</accession>
<keyword evidence="4" id="KW-0812">Transmembrane</keyword>
<dbReference type="PANTHER" id="PTHR47966:SF51">
    <property type="entry name" value="BETA-SITE APP-CLEAVING ENZYME, ISOFORM A-RELATED"/>
    <property type="match status" value="1"/>
</dbReference>
<dbReference type="GO" id="GO:0006508">
    <property type="term" value="P:proteolysis"/>
    <property type="evidence" value="ECO:0007669"/>
    <property type="project" value="InterPro"/>
</dbReference>
<keyword evidence="7" id="KW-1185">Reference proteome</keyword>
<dbReference type="InterPro" id="IPR001969">
    <property type="entry name" value="Aspartic_peptidase_AS"/>
</dbReference>
<evidence type="ECO:0000256" key="2">
    <source>
        <dbReference type="ARBA" id="ARBA00022750"/>
    </source>
</evidence>
<dbReference type="InterPro" id="IPR034164">
    <property type="entry name" value="Pepsin-like_dom"/>
</dbReference>
<dbReference type="Pfam" id="PF00026">
    <property type="entry name" value="Asp"/>
    <property type="match status" value="1"/>
</dbReference>
<dbReference type="OrthoDB" id="15189at2759"/>
<dbReference type="GO" id="GO:0004190">
    <property type="term" value="F:aspartic-type endopeptidase activity"/>
    <property type="evidence" value="ECO:0007669"/>
    <property type="project" value="UniProtKB-KW"/>
</dbReference>
<gene>
    <name evidence="6" type="ORF">BDZ94DRAFT_1270149</name>
</gene>
<dbReference type="SUPFAM" id="SSF50630">
    <property type="entry name" value="Acid proteases"/>
    <property type="match status" value="1"/>
</dbReference>
<evidence type="ECO:0000259" key="5">
    <source>
        <dbReference type="PROSITE" id="PS51767"/>
    </source>
</evidence>
<dbReference type="PANTHER" id="PTHR47966">
    <property type="entry name" value="BETA-SITE APP-CLEAVING ENZYME, ISOFORM A-RELATED"/>
    <property type="match status" value="1"/>
</dbReference>
<dbReference type="AlphaFoldDB" id="A0A9P5XXN2"/>
<dbReference type="InterPro" id="IPR033121">
    <property type="entry name" value="PEPTIDASE_A1"/>
</dbReference>
<dbReference type="Proteomes" id="UP000807353">
    <property type="component" value="Unassembled WGS sequence"/>
</dbReference>
<keyword evidence="4" id="KW-1133">Transmembrane helix</keyword>
<evidence type="ECO:0000256" key="4">
    <source>
        <dbReference type="SAM" id="Phobius"/>
    </source>
</evidence>